<dbReference type="CDD" id="cd11731">
    <property type="entry name" value="Lin1944_like_SDR_c"/>
    <property type="match status" value="1"/>
</dbReference>
<gene>
    <name evidence="3" type="ORF">DF182_24240</name>
</gene>
<dbReference type="EMBL" id="QFFJ01000002">
    <property type="protein sequence ID" value="RBL89616.1"/>
    <property type="molecule type" value="Genomic_DNA"/>
</dbReference>
<dbReference type="Gene3D" id="3.40.50.720">
    <property type="entry name" value="NAD(P)-binding Rossmann-like Domain"/>
    <property type="match status" value="1"/>
</dbReference>
<keyword evidence="4" id="KW-1185">Reference proteome</keyword>
<dbReference type="RefSeq" id="WP_113618368.1">
    <property type="nucleotide sequence ID" value="NZ_QFFJ01000002.1"/>
</dbReference>
<dbReference type="AlphaFoldDB" id="A0A365XTB7"/>
<evidence type="ECO:0000313" key="4">
    <source>
        <dbReference type="Proteomes" id="UP000253410"/>
    </source>
</evidence>
<proteinExistence type="inferred from homology"/>
<sequence length="242" mass="25468">MTAHTLAGKRVIILGGTSGIGLATAQAAAAEGAQVVIVSSNRHRIAQALQLLPAGCSGHAVDLSKEEEIKAYFGQEGAFDHLVYTAGENIRIGRLSDTDLERAREYFNIRYWGAVAAVKYGSPHIRLGGSVTLTCGIASIRPGAGWSLGASICGAMDAFCRAMAVELAPLRVNIVSPGVVKTNLWNSFSEEERTALYESVGSGLPVQRVGEAADIAQSYLYLMKQQFGTGQTLVVDGGAVLV</sequence>
<dbReference type="GO" id="GO:0016491">
    <property type="term" value="F:oxidoreductase activity"/>
    <property type="evidence" value="ECO:0007669"/>
    <property type="project" value="UniProtKB-KW"/>
</dbReference>
<evidence type="ECO:0000256" key="1">
    <source>
        <dbReference type="ARBA" id="ARBA00006484"/>
    </source>
</evidence>
<comment type="similarity">
    <text evidence="1">Belongs to the short-chain dehydrogenases/reductases (SDR) family.</text>
</comment>
<evidence type="ECO:0000313" key="3">
    <source>
        <dbReference type="EMBL" id="RBL89616.1"/>
    </source>
</evidence>
<dbReference type="Proteomes" id="UP000253410">
    <property type="component" value="Unassembled WGS sequence"/>
</dbReference>
<dbReference type="PANTHER" id="PTHR43477:SF1">
    <property type="entry name" value="DIHYDROANTICAPSIN 7-DEHYDROGENASE"/>
    <property type="match status" value="1"/>
</dbReference>
<name>A0A365XTB7_9BACT</name>
<dbReference type="OrthoDB" id="9806974at2"/>
<dbReference type="Pfam" id="PF13561">
    <property type="entry name" value="adh_short_C2"/>
    <property type="match status" value="1"/>
</dbReference>
<keyword evidence="2" id="KW-0560">Oxidoreductase</keyword>
<dbReference type="PRINTS" id="PR00081">
    <property type="entry name" value="GDHRDH"/>
</dbReference>
<dbReference type="SUPFAM" id="SSF51735">
    <property type="entry name" value="NAD(P)-binding Rossmann-fold domains"/>
    <property type="match status" value="1"/>
</dbReference>
<dbReference type="InterPro" id="IPR002347">
    <property type="entry name" value="SDR_fam"/>
</dbReference>
<accession>A0A365XTB7</accession>
<dbReference type="PANTHER" id="PTHR43477">
    <property type="entry name" value="DIHYDROANTICAPSIN 7-DEHYDROGENASE"/>
    <property type="match status" value="1"/>
</dbReference>
<dbReference type="InterPro" id="IPR036291">
    <property type="entry name" value="NAD(P)-bd_dom_sf"/>
</dbReference>
<comment type="caution">
    <text evidence="3">The sequence shown here is derived from an EMBL/GenBank/DDBJ whole genome shotgun (WGS) entry which is preliminary data.</text>
</comment>
<reference evidence="3 4" key="1">
    <citation type="submission" date="2018-05" db="EMBL/GenBank/DDBJ databases">
        <title>Chitinophaga sp. K3CV102501T nov., isolated from isolated from a monsoon evergreen broad-leaved forest soil.</title>
        <authorList>
            <person name="Lv Y."/>
        </authorList>
    </citation>
    <scope>NUCLEOTIDE SEQUENCE [LARGE SCALE GENOMIC DNA]</scope>
    <source>
        <strain evidence="3 4">GDMCC 1.1325</strain>
    </source>
</reference>
<protein>
    <submittedName>
        <fullName evidence="3">Short-chain dehydrogenase</fullName>
    </submittedName>
</protein>
<organism evidence="3 4">
    <name type="scientific">Chitinophaga flava</name>
    <dbReference type="NCBI Taxonomy" id="2259036"/>
    <lineage>
        <taxon>Bacteria</taxon>
        <taxon>Pseudomonadati</taxon>
        <taxon>Bacteroidota</taxon>
        <taxon>Chitinophagia</taxon>
        <taxon>Chitinophagales</taxon>
        <taxon>Chitinophagaceae</taxon>
        <taxon>Chitinophaga</taxon>
    </lineage>
</organism>
<evidence type="ECO:0000256" key="2">
    <source>
        <dbReference type="ARBA" id="ARBA00023002"/>
    </source>
</evidence>
<dbReference type="InterPro" id="IPR051122">
    <property type="entry name" value="SDR_DHRS6-like"/>
</dbReference>